<evidence type="ECO:0000256" key="1">
    <source>
        <dbReference type="SAM" id="MobiDB-lite"/>
    </source>
</evidence>
<comment type="caution">
    <text evidence="2">The sequence shown here is derived from an EMBL/GenBank/DDBJ whole genome shotgun (WGS) entry which is preliminary data.</text>
</comment>
<name>A0A8J4X245_CLAMG</name>
<protein>
    <submittedName>
        <fullName evidence="2">Thymidylate synthase</fullName>
    </submittedName>
</protein>
<feature type="compositionally biased region" description="Pro residues" evidence="1">
    <location>
        <begin position="47"/>
        <end position="57"/>
    </location>
</feature>
<evidence type="ECO:0000313" key="2">
    <source>
        <dbReference type="EMBL" id="KAF5897991.1"/>
    </source>
</evidence>
<dbReference type="AlphaFoldDB" id="A0A8J4X245"/>
<reference evidence="2" key="1">
    <citation type="submission" date="2020-07" db="EMBL/GenBank/DDBJ databases">
        <title>Clarias magur genome sequencing, assembly and annotation.</title>
        <authorList>
            <person name="Kushwaha B."/>
            <person name="Kumar R."/>
            <person name="Das P."/>
            <person name="Joshi C.G."/>
            <person name="Kumar D."/>
            <person name="Nagpure N.S."/>
            <person name="Pandey M."/>
            <person name="Agarwal S."/>
            <person name="Srivastava S."/>
            <person name="Singh M."/>
            <person name="Sahoo L."/>
            <person name="Jayasankar P."/>
            <person name="Meher P.K."/>
            <person name="Koringa P.G."/>
            <person name="Iquebal M.A."/>
            <person name="Das S.P."/>
            <person name="Bit A."/>
            <person name="Patnaik S."/>
            <person name="Patel N."/>
            <person name="Shah T.M."/>
            <person name="Hinsu A."/>
            <person name="Jena J.K."/>
        </authorList>
    </citation>
    <scope>NUCLEOTIDE SEQUENCE</scope>
    <source>
        <strain evidence="2">CIFAMagur01</strain>
        <tissue evidence="2">Testis</tissue>
    </source>
</reference>
<dbReference type="Proteomes" id="UP000727407">
    <property type="component" value="Unassembled WGS sequence"/>
</dbReference>
<sequence length="65" mass="7441">MVVREVPNARAECRDSPRRLSDPVQNGKHSKWRSDLTVGHRKRSPQAPLPSCRPPTPLLRARLFD</sequence>
<keyword evidence="3" id="KW-1185">Reference proteome</keyword>
<feature type="compositionally biased region" description="Basic and acidic residues" evidence="1">
    <location>
        <begin position="11"/>
        <end position="21"/>
    </location>
</feature>
<evidence type="ECO:0000313" key="3">
    <source>
        <dbReference type="Proteomes" id="UP000727407"/>
    </source>
</evidence>
<feature type="region of interest" description="Disordered" evidence="1">
    <location>
        <begin position="1"/>
        <end position="65"/>
    </location>
</feature>
<proteinExistence type="predicted"/>
<accession>A0A8J4X245</accession>
<organism evidence="2 3">
    <name type="scientific">Clarias magur</name>
    <name type="common">Asian catfish</name>
    <name type="synonym">Macropteronotus magur</name>
    <dbReference type="NCBI Taxonomy" id="1594786"/>
    <lineage>
        <taxon>Eukaryota</taxon>
        <taxon>Metazoa</taxon>
        <taxon>Chordata</taxon>
        <taxon>Craniata</taxon>
        <taxon>Vertebrata</taxon>
        <taxon>Euteleostomi</taxon>
        <taxon>Actinopterygii</taxon>
        <taxon>Neopterygii</taxon>
        <taxon>Teleostei</taxon>
        <taxon>Ostariophysi</taxon>
        <taxon>Siluriformes</taxon>
        <taxon>Clariidae</taxon>
        <taxon>Clarias</taxon>
    </lineage>
</organism>
<dbReference type="EMBL" id="QNUK01000215">
    <property type="protein sequence ID" value="KAF5897991.1"/>
    <property type="molecule type" value="Genomic_DNA"/>
</dbReference>
<gene>
    <name evidence="2" type="ORF">DAT39_012296</name>
</gene>